<name>A0A7R9DFS5_TIMCR</name>
<reference evidence="1" key="1">
    <citation type="submission" date="2020-11" db="EMBL/GenBank/DDBJ databases">
        <authorList>
            <person name="Tran Van P."/>
        </authorList>
    </citation>
    <scope>NUCLEOTIDE SEQUENCE</scope>
</reference>
<organism evidence="1">
    <name type="scientific">Timema cristinae</name>
    <name type="common">Walking stick</name>
    <dbReference type="NCBI Taxonomy" id="61476"/>
    <lineage>
        <taxon>Eukaryota</taxon>
        <taxon>Metazoa</taxon>
        <taxon>Ecdysozoa</taxon>
        <taxon>Arthropoda</taxon>
        <taxon>Hexapoda</taxon>
        <taxon>Insecta</taxon>
        <taxon>Pterygota</taxon>
        <taxon>Neoptera</taxon>
        <taxon>Polyneoptera</taxon>
        <taxon>Phasmatodea</taxon>
        <taxon>Timematodea</taxon>
        <taxon>Timematoidea</taxon>
        <taxon>Timematidae</taxon>
        <taxon>Timema</taxon>
    </lineage>
</organism>
<proteinExistence type="predicted"/>
<accession>A0A7R9DFS5</accession>
<evidence type="ECO:0000313" key="1">
    <source>
        <dbReference type="EMBL" id="CAD7412433.1"/>
    </source>
</evidence>
<gene>
    <name evidence="1" type="ORF">TCEB3V08_LOCUS11384</name>
</gene>
<dbReference type="EMBL" id="OC322894">
    <property type="protein sequence ID" value="CAD7412433.1"/>
    <property type="molecule type" value="Genomic_DNA"/>
</dbReference>
<protein>
    <submittedName>
        <fullName evidence="1">Uncharacterized protein</fullName>
    </submittedName>
</protein>
<dbReference type="AlphaFoldDB" id="A0A7R9DFS5"/>
<sequence length="112" mass="12607">MILSVDHGQSMIILRFKDPRGIGLGAYRPYLPTPLPLVELAADVVNKISLVACWYWSVQDVENWVVEVVNLPQYKDWDGHRSLFFIYWHAVHGVGNSSCGIGTEHEDLLTAA</sequence>